<evidence type="ECO:0000259" key="1">
    <source>
        <dbReference type="Pfam" id="PF14111"/>
    </source>
</evidence>
<dbReference type="InterPro" id="IPR025836">
    <property type="entry name" value="Zn_knuckle_CX2CX4HX4C"/>
</dbReference>
<evidence type="ECO:0000259" key="2">
    <source>
        <dbReference type="Pfam" id="PF14392"/>
    </source>
</evidence>
<dbReference type="PANTHER" id="PTHR31286:SF167">
    <property type="entry name" value="OS09G0268800 PROTEIN"/>
    <property type="match status" value="1"/>
</dbReference>
<dbReference type="Pfam" id="PF14392">
    <property type="entry name" value="zf-CCHC_4"/>
    <property type="match status" value="1"/>
</dbReference>
<evidence type="ECO:0008006" key="5">
    <source>
        <dbReference type="Google" id="ProtNLM"/>
    </source>
</evidence>
<dbReference type="PANTHER" id="PTHR31286">
    <property type="entry name" value="GLYCINE-RICH CELL WALL STRUCTURAL PROTEIN 1.8-LIKE"/>
    <property type="match status" value="1"/>
</dbReference>
<dbReference type="Proteomes" id="UP001157006">
    <property type="component" value="Chromosome 4"/>
</dbReference>
<feature type="domain" description="Zinc knuckle CX2CX4HX4C" evidence="2">
    <location>
        <begin position="118"/>
        <end position="157"/>
    </location>
</feature>
<feature type="domain" description="DUF4283" evidence="1">
    <location>
        <begin position="2"/>
        <end position="59"/>
    </location>
</feature>
<protein>
    <recommendedName>
        <fullName evidence="5">DUF4283 domain-containing protein</fullName>
    </recommendedName>
</protein>
<dbReference type="InterPro" id="IPR040256">
    <property type="entry name" value="At4g02000-like"/>
</dbReference>
<gene>
    <name evidence="3" type="ORF">VFH_IV152040</name>
</gene>
<proteinExistence type="predicted"/>
<sequence>MVGAWKLKNLVESQELSKNLFLFLFATKRDMEGVLRNGPWSFDRNLLVLARVSDEEQPSDLNIHFGVFWVRIYEVPLMLRSEAMARKLGGILGVFEEMDQKEAHKNGRFLRIKVTIHLKQPLKRGTIVRFKDKNLCVHFKYEILPTFCFICGRVRHQL</sequence>
<keyword evidence="4" id="KW-1185">Reference proteome</keyword>
<dbReference type="Pfam" id="PF14111">
    <property type="entry name" value="DUF4283"/>
    <property type="match status" value="1"/>
</dbReference>
<evidence type="ECO:0000313" key="4">
    <source>
        <dbReference type="Proteomes" id="UP001157006"/>
    </source>
</evidence>
<reference evidence="3 4" key="1">
    <citation type="submission" date="2023-01" db="EMBL/GenBank/DDBJ databases">
        <authorList>
            <person name="Kreplak J."/>
        </authorList>
    </citation>
    <scope>NUCLEOTIDE SEQUENCE [LARGE SCALE GENOMIC DNA]</scope>
</reference>
<organism evidence="3 4">
    <name type="scientific">Vicia faba</name>
    <name type="common">Broad bean</name>
    <name type="synonym">Faba vulgaris</name>
    <dbReference type="NCBI Taxonomy" id="3906"/>
    <lineage>
        <taxon>Eukaryota</taxon>
        <taxon>Viridiplantae</taxon>
        <taxon>Streptophyta</taxon>
        <taxon>Embryophyta</taxon>
        <taxon>Tracheophyta</taxon>
        <taxon>Spermatophyta</taxon>
        <taxon>Magnoliopsida</taxon>
        <taxon>eudicotyledons</taxon>
        <taxon>Gunneridae</taxon>
        <taxon>Pentapetalae</taxon>
        <taxon>rosids</taxon>
        <taxon>fabids</taxon>
        <taxon>Fabales</taxon>
        <taxon>Fabaceae</taxon>
        <taxon>Papilionoideae</taxon>
        <taxon>50 kb inversion clade</taxon>
        <taxon>NPAAA clade</taxon>
        <taxon>Hologalegina</taxon>
        <taxon>IRL clade</taxon>
        <taxon>Fabeae</taxon>
        <taxon>Vicia</taxon>
    </lineage>
</organism>
<dbReference type="EMBL" id="OX451739">
    <property type="protein sequence ID" value="CAI8609824.1"/>
    <property type="molecule type" value="Genomic_DNA"/>
</dbReference>
<dbReference type="AlphaFoldDB" id="A0AAV1AHB0"/>
<dbReference type="InterPro" id="IPR025558">
    <property type="entry name" value="DUF4283"/>
</dbReference>
<accession>A0AAV1AHB0</accession>
<name>A0AAV1AHB0_VICFA</name>
<evidence type="ECO:0000313" key="3">
    <source>
        <dbReference type="EMBL" id="CAI8609824.1"/>
    </source>
</evidence>